<proteinExistence type="predicted"/>
<accession>A0A1S8CWD2</accession>
<dbReference type="Proteomes" id="UP000192132">
    <property type="component" value="Unassembled WGS sequence"/>
</dbReference>
<gene>
    <name evidence="1" type="ORF">BKE30_05070</name>
</gene>
<evidence type="ECO:0000313" key="2">
    <source>
        <dbReference type="Proteomes" id="UP000192132"/>
    </source>
</evidence>
<keyword evidence="2" id="KW-1185">Reference proteome</keyword>
<organism evidence="1 2">
    <name type="scientific">Alkanindiges hydrocarboniclasticus</name>
    <dbReference type="NCBI Taxonomy" id="1907941"/>
    <lineage>
        <taxon>Bacteria</taxon>
        <taxon>Pseudomonadati</taxon>
        <taxon>Pseudomonadota</taxon>
        <taxon>Gammaproteobacteria</taxon>
        <taxon>Moraxellales</taxon>
        <taxon>Moraxellaceae</taxon>
        <taxon>Alkanindiges</taxon>
    </lineage>
</organism>
<reference evidence="1 2" key="1">
    <citation type="submission" date="2016-10" db="EMBL/GenBank/DDBJ databases">
        <title>Draft Genome sequence of Alkanindiges sp. strain H1.</title>
        <authorList>
            <person name="Subhash Y."/>
            <person name="Lee S."/>
        </authorList>
    </citation>
    <scope>NUCLEOTIDE SEQUENCE [LARGE SCALE GENOMIC DNA]</scope>
    <source>
        <strain evidence="1 2">H1</strain>
    </source>
</reference>
<dbReference type="AlphaFoldDB" id="A0A1S8CWD2"/>
<name>A0A1S8CWD2_9GAMM</name>
<protein>
    <submittedName>
        <fullName evidence="1">Uncharacterized protein</fullName>
    </submittedName>
</protein>
<dbReference type="RefSeq" id="WP_076877542.1">
    <property type="nucleotide sequence ID" value="NZ_MLCN01000012.1"/>
</dbReference>
<dbReference type="EMBL" id="MLCN01000012">
    <property type="protein sequence ID" value="ONG41344.1"/>
    <property type="molecule type" value="Genomic_DNA"/>
</dbReference>
<dbReference type="STRING" id="1907941.BKE30_05070"/>
<comment type="caution">
    <text evidence="1">The sequence shown here is derived from an EMBL/GenBank/DDBJ whole genome shotgun (WGS) entry which is preliminary data.</text>
</comment>
<sequence length="67" mass="8119">MMKVINPIQYADYLFFMEIRQNFFEADIQEVVLAGYFDKPLRKELLQDVGFMIKLKKQHITFGSWKR</sequence>
<evidence type="ECO:0000313" key="1">
    <source>
        <dbReference type="EMBL" id="ONG41344.1"/>
    </source>
</evidence>